<keyword evidence="2" id="KW-1185">Reference proteome</keyword>
<reference evidence="1 2" key="2">
    <citation type="submission" date="2018-12" db="EMBL/GenBank/DDBJ databases">
        <title>Simiduia agarivorans gen. nov., sp. nov., a marine, agarolytic bacterium isolated from shallow coastal water from Keelung, Taiwan.</title>
        <authorList>
            <person name="Shieh W.Y."/>
        </authorList>
    </citation>
    <scope>NUCLEOTIDE SEQUENCE [LARGE SCALE GENOMIC DNA]</scope>
    <source>
        <strain evidence="1 2">GTF-13</strain>
    </source>
</reference>
<evidence type="ECO:0000313" key="1">
    <source>
        <dbReference type="EMBL" id="RRJ84451.1"/>
    </source>
</evidence>
<comment type="caution">
    <text evidence="1">The sequence shown here is derived from an EMBL/GenBank/DDBJ whole genome shotgun (WGS) entry which is preliminary data.</text>
</comment>
<reference evidence="1 2" key="1">
    <citation type="submission" date="2018-08" db="EMBL/GenBank/DDBJ databases">
        <authorList>
            <person name="Khan S.A."/>
        </authorList>
    </citation>
    <scope>NUCLEOTIDE SEQUENCE [LARGE SCALE GENOMIC DNA]</scope>
    <source>
        <strain evidence="1 2">GTF-13</strain>
    </source>
</reference>
<dbReference type="RefSeq" id="WP_125014880.1">
    <property type="nucleotide sequence ID" value="NZ_QWEZ01000001.1"/>
</dbReference>
<dbReference type="AlphaFoldDB" id="A0A3P3VNW5"/>
<name>A0A3P3VNW5_9GAMM</name>
<proteinExistence type="predicted"/>
<evidence type="ECO:0000313" key="2">
    <source>
        <dbReference type="Proteomes" id="UP000280792"/>
    </source>
</evidence>
<dbReference type="EMBL" id="QWEZ01000001">
    <property type="protein sequence ID" value="RRJ84451.1"/>
    <property type="molecule type" value="Genomic_DNA"/>
</dbReference>
<accession>A0A3P3VNW5</accession>
<sequence length="158" mass="17762">MGIDAEQLGLHIIQPTLTECGYYTAAAQRLLLGTAAAESNLGEQLYGKEGGLGLYRISPQVHQQVWDDYLVHYPDLASRTRGLASQRHFLQQPHQELVFNLTYATAIAWFNYLRCGADLTGVEASNTQALADIWWHYYHPTDPDGARFVKHYPLTRAA</sequence>
<gene>
    <name evidence="1" type="ORF">D0544_04925</name>
</gene>
<protein>
    <submittedName>
        <fullName evidence="1">Uncharacterized protein</fullName>
    </submittedName>
</protein>
<organism evidence="1 2">
    <name type="scientific">Aestuariirhabdus litorea</name>
    <dbReference type="NCBI Taxonomy" id="2528527"/>
    <lineage>
        <taxon>Bacteria</taxon>
        <taxon>Pseudomonadati</taxon>
        <taxon>Pseudomonadota</taxon>
        <taxon>Gammaproteobacteria</taxon>
        <taxon>Oceanospirillales</taxon>
        <taxon>Aestuariirhabdaceae</taxon>
        <taxon>Aestuariirhabdus</taxon>
    </lineage>
</organism>
<dbReference type="Proteomes" id="UP000280792">
    <property type="component" value="Unassembled WGS sequence"/>
</dbReference>